<comment type="caution">
    <text evidence="1">The sequence shown here is derived from an EMBL/GenBank/DDBJ whole genome shotgun (WGS) entry which is preliminary data.</text>
</comment>
<name>A0A5C8HU43_9MICO</name>
<accession>A0A5C8HU43</accession>
<evidence type="ECO:0000313" key="2">
    <source>
        <dbReference type="Proteomes" id="UP000321949"/>
    </source>
</evidence>
<keyword evidence="2" id="KW-1185">Reference proteome</keyword>
<dbReference type="Pfam" id="PF07963">
    <property type="entry name" value="N_methyl"/>
    <property type="match status" value="1"/>
</dbReference>
<organism evidence="1 2">
    <name type="scientific">Microbacterium saccharophilum</name>
    <dbReference type="NCBI Taxonomy" id="1213358"/>
    <lineage>
        <taxon>Bacteria</taxon>
        <taxon>Bacillati</taxon>
        <taxon>Actinomycetota</taxon>
        <taxon>Actinomycetes</taxon>
        <taxon>Micrococcales</taxon>
        <taxon>Microbacteriaceae</taxon>
        <taxon>Microbacterium</taxon>
    </lineage>
</organism>
<evidence type="ECO:0000313" key="1">
    <source>
        <dbReference type="EMBL" id="TXK08766.1"/>
    </source>
</evidence>
<dbReference type="AlphaFoldDB" id="A0A5C8HU43"/>
<dbReference type="PROSITE" id="PS00409">
    <property type="entry name" value="PROKAR_NTER_METHYL"/>
    <property type="match status" value="1"/>
</dbReference>
<dbReference type="EMBL" id="VRSX01000007">
    <property type="protein sequence ID" value="TXK08766.1"/>
    <property type="molecule type" value="Genomic_DNA"/>
</dbReference>
<gene>
    <name evidence="1" type="ORF">FVP74_13830</name>
</gene>
<dbReference type="Proteomes" id="UP000321949">
    <property type="component" value="Unassembled WGS sequence"/>
</dbReference>
<reference evidence="1 2" key="1">
    <citation type="submission" date="2019-08" db="EMBL/GenBank/DDBJ databases">
        <authorList>
            <person name="Dong K."/>
        </authorList>
    </citation>
    <scope>NUCLEOTIDE SEQUENCE [LARGE SCALE GENOMIC DNA]</scope>
    <source>
        <strain evidence="1 2">K-1</strain>
    </source>
</reference>
<sequence length="139" mass="13840">MMRSDEGFSLVEVLMSMFLLGLMALAVLPLAIGATRTSVVNRDVVAATAFAESRIALLRDTYRIDATASTCAGLPATASISAATAGAGAAAVGMTATTTAVCPTGSVVKPVSVPVLVTVTDASGAAIVSVPTIVRVAMP</sequence>
<dbReference type="InterPro" id="IPR012902">
    <property type="entry name" value="N_methyl_site"/>
</dbReference>
<proteinExistence type="predicted"/>
<dbReference type="NCBIfam" id="TIGR02532">
    <property type="entry name" value="IV_pilin_GFxxxE"/>
    <property type="match status" value="1"/>
</dbReference>
<protein>
    <submittedName>
        <fullName evidence="1">Type II secretion system protein</fullName>
    </submittedName>
</protein>
<dbReference type="OrthoDB" id="5073450at2"/>